<sequence>MLFIVVCLFFGFYFLPTIIGYFRKKKLSPIFLINLFTGWICIGWFLALWLGLRKES</sequence>
<keyword evidence="1" id="KW-1133">Transmembrane helix</keyword>
<comment type="caution">
    <text evidence="2">The sequence shown here is derived from an EMBL/GenBank/DDBJ whole genome shotgun (WGS) entry which is preliminary data.</text>
</comment>
<accession>A0ABV5BJU1</accession>
<dbReference type="Pfam" id="PF14373">
    <property type="entry name" value="Imm_superinfect"/>
    <property type="match status" value="1"/>
</dbReference>
<dbReference type="Proteomes" id="UP001580391">
    <property type="component" value="Unassembled WGS sequence"/>
</dbReference>
<keyword evidence="3" id="KW-1185">Reference proteome</keyword>
<evidence type="ECO:0000313" key="2">
    <source>
        <dbReference type="EMBL" id="MFB5735357.1"/>
    </source>
</evidence>
<evidence type="ECO:0000313" key="3">
    <source>
        <dbReference type="Proteomes" id="UP001580391"/>
    </source>
</evidence>
<reference evidence="2 3" key="1">
    <citation type="submission" date="2024-09" db="EMBL/GenBank/DDBJ databases">
        <title>Taxonomic and Genotyping Characterization of Leptospira Strains isolated from Multiple Sources in Colombia highlights the importance of intermediate species.</title>
        <authorList>
            <person name="Torres Higuera L."/>
            <person name="Rojas Tapias D."/>
            <person name="Jimenez Velasquez S."/>
            <person name="Renjifo Ibanez C."/>
        </authorList>
    </citation>
    <scope>NUCLEOTIDE SEQUENCE [LARGE SCALE GENOMIC DNA]</scope>
    <source>
        <strain evidence="2 3">Lep080</strain>
    </source>
</reference>
<dbReference type="EMBL" id="JBHILJ010000001">
    <property type="protein sequence ID" value="MFB5735357.1"/>
    <property type="molecule type" value="Genomic_DNA"/>
</dbReference>
<proteinExistence type="predicted"/>
<dbReference type="RefSeq" id="WP_375516712.1">
    <property type="nucleotide sequence ID" value="NZ_JBHILI010000001.1"/>
</dbReference>
<organism evidence="2 3">
    <name type="scientific">Leptospira wolffii</name>
    <dbReference type="NCBI Taxonomy" id="409998"/>
    <lineage>
        <taxon>Bacteria</taxon>
        <taxon>Pseudomonadati</taxon>
        <taxon>Spirochaetota</taxon>
        <taxon>Spirochaetia</taxon>
        <taxon>Leptospirales</taxon>
        <taxon>Leptospiraceae</taxon>
        <taxon>Leptospira</taxon>
    </lineage>
</organism>
<protein>
    <submittedName>
        <fullName evidence="2">Superinfection immunity protein</fullName>
    </submittedName>
</protein>
<feature type="transmembrane region" description="Helical" evidence="1">
    <location>
        <begin position="30"/>
        <end position="52"/>
    </location>
</feature>
<dbReference type="InterPro" id="IPR016410">
    <property type="entry name" value="Phage_imm"/>
</dbReference>
<name>A0ABV5BJU1_9LEPT</name>
<keyword evidence="1" id="KW-0472">Membrane</keyword>
<gene>
    <name evidence="2" type="ORF">ACE5IX_02485</name>
</gene>
<keyword evidence="1" id="KW-0812">Transmembrane</keyword>
<evidence type="ECO:0000256" key="1">
    <source>
        <dbReference type="SAM" id="Phobius"/>
    </source>
</evidence>